<evidence type="ECO:0000256" key="7">
    <source>
        <dbReference type="PIRSR" id="PIRSR000102-1"/>
    </source>
</evidence>
<proteinExistence type="inferred from homology"/>
<dbReference type="PANTHER" id="PTHR43128:SF16">
    <property type="entry name" value="L-LACTATE DEHYDROGENASE"/>
    <property type="match status" value="1"/>
</dbReference>
<dbReference type="GO" id="GO:0004459">
    <property type="term" value="F:L-lactate dehydrogenase (NAD+) activity"/>
    <property type="evidence" value="ECO:0007669"/>
    <property type="project" value="UniProtKB-EC"/>
</dbReference>
<feature type="active site" description="Proton acceptor" evidence="7">
    <location>
        <position position="230"/>
    </location>
</feature>
<dbReference type="PIRSF" id="PIRSF000102">
    <property type="entry name" value="Lac_mal_DH"/>
    <property type="match status" value="1"/>
</dbReference>
<comment type="catalytic activity">
    <reaction evidence="6 9">
        <text>(S)-lactate + NAD(+) = pyruvate + NADH + H(+)</text>
        <dbReference type="Rhea" id="RHEA:23444"/>
        <dbReference type="ChEBI" id="CHEBI:15361"/>
        <dbReference type="ChEBI" id="CHEBI:15378"/>
        <dbReference type="ChEBI" id="CHEBI:16651"/>
        <dbReference type="ChEBI" id="CHEBI:57540"/>
        <dbReference type="ChEBI" id="CHEBI:57945"/>
        <dbReference type="EC" id="1.1.1.27"/>
    </reaction>
</comment>
<evidence type="ECO:0000256" key="3">
    <source>
        <dbReference type="ARBA" id="ARBA00012967"/>
    </source>
</evidence>
<dbReference type="InterPro" id="IPR001236">
    <property type="entry name" value="Lactate/malate_DH_N"/>
</dbReference>
<dbReference type="InterPro" id="IPR036291">
    <property type="entry name" value="NAD(P)-bd_dom_sf"/>
</dbReference>
<evidence type="ECO:0000256" key="5">
    <source>
        <dbReference type="ARBA" id="ARBA00023027"/>
    </source>
</evidence>
<dbReference type="NCBIfam" id="NF000824">
    <property type="entry name" value="PRK00066.1"/>
    <property type="match status" value="1"/>
</dbReference>
<keyword evidence="4 9" id="KW-0560">Oxidoreductase</keyword>
<dbReference type="CDD" id="cd05293">
    <property type="entry name" value="LDH_1"/>
    <property type="match status" value="1"/>
</dbReference>
<gene>
    <name evidence="12" type="primary">LDHB</name>
    <name evidence="12" type="ORF">TR99834</name>
</gene>
<feature type="binding site" evidence="8">
    <location>
        <position position="150"/>
    </location>
    <ligand>
        <name>NAD(+)</name>
        <dbReference type="ChEBI" id="CHEBI:57540"/>
    </ligand>
</feature>
<dbReference type="PROSITE" id="PS00064">
    <property type="entry name" value="L_LDH"/>
    <property type="match status" value="1"/>
</dbReference>
<dbReference type="NCBIfam" id="TIGR01771">
    <property type="entry name" value="L-LDH-NAD"/>
    <property type="match status" value="1"/>
</dbReference>
<feature type="binding site" evidence="8">
    <location>
        <begin position="64"/>
        <end position="69"/>
    </location>
    <ligand>
        <name>NAD(+)</name>
        <dbReference type="ChEBI" id="CHEBI:57540"/>
    </ligand>
</feature>
<dbReference type="Gene3D" id="3.40.50.720">
    <property type="entry name" value="NAD(P)-binding Rossmann-like Domain"/>
    <property type="match status" value="1"/>
</dbReference>
<dbReference type="GO" id="GO:0005737">
    <property type="term" value="C:cytoplasm"/>
    <property type="evidence" value="ECO:0007669"/>
    <property type="project" value="InterPro"/>
</dbReference>
<protein>
    <recommendedName>
        <fullName evidence="3 9">L-lactate dehydrogenase</fullName>
        <ecNumber evidence="3 9">1.1.1.27</ecNumber>
    </recommendedName>
</protein>
<dbReference type="GO" id="GO:0006089">
    <property type="term" value="P:lactate metabolic process"/>
    <property type="evidence" value="ECO:0007669"/>
    <property type="project" value="TreeGrafter"/>
</dbReference>
<dbReference type="InterPro" id="IPR022383">
    <property type="entry name" value="Lactate/malate_DH_C"/>
</dbReference>
<dbReference type="InterPro" id="IPR001557">
    <property type="entry name" value="L-lactate/malate_DH"/>
</dbReference>
<feature type="binding site" evidence="8">
    <location>
        <position position="89"/>
    </location>
    <ligand>
        <name>NAD(+)</name>
        <dbReference type="ChEBI" id="CHEBI:57540"/>
    </ligand>
</feature>
<comment type="similarity">
    <text evidence="2">Belongs to the LDH/MDH superfamily. LDH family.</text>
</comment>
<feature type="domain" description="Lactate/malate dehydrogenase N-terminal" evidence="10">
    <location>
        <begin position="58"/>
        <end position="197"/>
    </location>
</feature>
<evidence type="ECO:0000256" key="9">
    <source>
        <dbReference type="RuleBase" id="RU000496"/>
    </source>
</evidence>
<evidence type="ECO:0000259" key="11">
    <source>
        <dbReference type="Pfam" id="PF02866"/>
    </source>
</evidence>
<dbReference type="EMBL" id="GEEE01005288">
    <property type="protein sequence ID" value="JAP57937.1"/>
    <property type="molecule type" value="Transcribed_RNA"/>
</dbReference>
<evidence type="ECO:0000256" key="4">
    <source>
        <dbReference type="ARBA" id="ARBA00023002"/>
    </source>
</evidence>
<evidence type="ECO:0000256" key="2">
    <source>
        <dbReference type="ARBA" id="ARBA00006054"/>
    </source>
</evidence>
<organism evidence="12">
    <name type="scientific">Schistocephalus solidus</name>
    <name type="common">Tapeworm</name>
    <dbReference type="NCBI Taxonomy" id="70667"/>
    <lineage>
        <taxon>Eukaryota</taxon>
        <taxon>Metazoa</taxon>
        <taxon>Spiralia</taxon>
        <taxon>Lophotrochozoa</taxon>
        <taxon>Platyhelminthes</taxon>
        <taxon>Cestoda</taxon>
        <taxon>Eucestoda</taxon>
        <taxon>Diphyllobothriidea</taxon>
        <taxon>Diphyllobothriidae</taxon>
        <taxon>Schistocephalus</taxon>
    </lineage>
</organism>
<sequence>MLTSTNKHQKLLNHLSVTAHATSDFSYQHLTSFQTMAGVISSVLHAVAPNCVCSKPRTKITVVGTGAVGMAAAFAIMMKELANEIALVDLMADKVRGEVMDMQEAQQFLNNCRIVGGPDYALSAGSDVIIITAGARQQPGESRLNLVQRNVDIYKKLIPQLVKHSPEAVLLVVSNPVDIMTYVTWKLSGFPRNRVIGSGTVLDSARFRFFLGQRFGVDPSSVHGMIIGEHGDSSVAIWSKVTIGGCNLASINPAIGTDKDPENFGQVHKDVVASAYEIIKAKGYTAWAIGVSCWRICDVILNNKCAILPVTTAVKGLHGITHDAFLSLPCVIGAEGILQVVNISLDDSEVSALQKSAQVLSETTDGVNW</sequence>
<dbReference type="FunFam" id="3.40.50.720:FF:000018">
    <property type="entry name" value="Malate dehydrogenase"/>
    <property type="match status" value="1"/>
</dbReference>
<name>A0A0X3Q6L1_SCHSO</name>
<accession>A0A0X3Q6L1</accession>
<dbReference type="InterPro" id="IPR015955">
    <property type="entry name" value="Lactate_DH/Glyco_Ohase_4_C"/>
</dbReference>
<dbReference type="InterPro" id="IPR018177">
    <property type="entry name" value="L-lactate_DH_AS"/>
</dbReference>
<dbReference type="Gene3D" id="3.90.110.10">
    <property type="entry name" value="Lactate dehydrogenase/glycoside hydrolase, family 4, C-terminal"/>
    <property type="match status" value="1"/>
</dbReference>
<dbReference type="EC" id="1.1.1.27" evidence="3 9"/>
<evidence type="ECO:0000256" key="1">
    <source>
        <dbReference type="ARBA" id="ARBA00004843"/>
    </source>
</evidence>
<comment type="pathway">
    <text evidence="1 9">Fermentation; pyruvate fermentation to lactate; (S)-lactate from pyruvate: step 1/1.</text>
</comment>
<dbReference type="PANTHER" id="PTHR43128">
    <property type="entry name" value="L-2-HYDROXYCARBOXYLATE DEHYDROGENASE (NAD(P)(+))"/>
    <property type="match status" value="1"/>
</dbReference>
<evidence type="ECO:0000259" key="10">
    <source>
        <dbReference type="Pfam" id="PF00056"/>
    </source>
</evidence>
<evidence type="ECO:0000256" key="6">
    <source>
        <dbReference type="ARBA" id="ARBA00049258"/>
    </source>
</evidence>
<dbReference type="SUPFAM" id="SSF56327">
    <property type="entry name" value="LDH C-terminal domain-like"/>
    <property type="match status" value="1"/>
</dbReference>
<dbReference type="InterPro" id="IPR011304">
    <property type="entry name" value="L-lactate_DH"/>
</dbReference>
<reference evidence="12" key="1">
    <citation type="submission" date="2016-01" db="EMBL/GenBank/DDBJ databases">
        <title>Reference transcriptome for the parasite Schistocephalus solidus: insights into the molecular evolution of parasitism.</title>
        <authorList>
            <person name="Hebert F.O."/>
            <person name="Grambauer S."/>
            <person name="Barber I."/>
            <person name="Landry C.R."/>
            <person name="Aubin-Horth N."/>
        </authorList>
    </citation>
    <scope>NUCLEOTIDE SEQUENCE</scope>
</reference>
<dbReference type="SUPFAM" id="SSF51735">
    <property type="entry name" value="NAD(P)-binding Rossmann-fold domains"/>
    <property type="match status" value="1"/>
</dbReference>
<dbReference type="HAMAP" id="MF_00488">
    <property type="entry name" value="Lactate_dehydrog"/>
    <property type="match status" value="1"/>
</dbReference>
<dbReference type="UniPathway" id="UPA00554">
    <property type="reaction ID" value="UER00611"/>
</dbReference>
<dbReference type="AlphaFoldDB" id="A0A0X3Q6L1"/>
<keyword evidence="5 8" id="KW-0520">NAD</keyword>
<dbReference type="PRINTS" id="PR00086">
    <property type="entry name" value="LLDHDRGNASE"/>
</dbReference>
<feature type="domain" description="Lactate/malate dehydrogenase C-terminal" evidence="11">
    <location>
        <begin position="200"/>
        <end position="363"/>
    </location>
</feature>
<evidence type="ECO:0000313" key="12">
    <source>
        <dbReference type="EMBL" id="JAP57937.1"/>
    </source>
</evidence>
<feature type="binding site" evidence="8">
    <location>
        <begin position="173"/>
        <end position="175"/>
    </location>
    <ligand>
        <name>NAD(+)</name>
        <dbReference type="ChEBI" id="CHEBI:57540"/>
    </ligand>
</feature>
<dbReference type="Pfam" id="PF02866">
    <property type="entry name" value="Ldh_1_C"/>
    <property type="match status" value="1"/>
</dbReference>
<dbReference type="Pfam" id="PF00056">
    <property type="entry name" value="Ldh_1_N"/>
    <property type="match status" value="1"/>
</dbReference>
<evidence type="ECO:0000256" key="8">
    <source>
        <dbReference type="PIRSR" id="PIRSR000102-3"/>
    </source>
</evidence>